<sequence length="72" mass="8508">MKHLSFYGSLAPLEPPSKQLESWFKKPSVIPKLIKSQLLMTNRFYFCFSYMVCLLPKLISKMNTQRHKNVLM</sequence>
<gene>
    <name evidence="1" type="ORF">AX774_g846</name>
</gene>
<name>A0A1R1PXF2_ZANCU</name>
<organism evidence="1 2">
    <name type="scientific">Zancudomyces culisetae</name>
    <name type="common">Gut fungus</name>
    <name type="synonym">Smittium culisetae</name>
    <dbReference type="NCBI Taxonomy" id="1213189"/>
    <lineage>
        <taxon>Eukaryota</taxon>
        <taxon>Fungi</taxon>
        <taxon>Fungi incertae sedis</taxon>
        <taxon>Zoopagomycota</taxon>
        <taxon>Kickxellomycotina</taxon>
        <taxon>Harpellomycetes</taxon>
        <taxon>Harpellales</taxon>
        <taxon>Legeriomycetaceae</taxon>
        <taxon>Zancudomyces</taxon>
    </lineage>
</organism>
<dbReference type="EMBL" id="LSSK01000070">
    <property type="protein sequence ID" value="OMH85612.1"/>
    <property type="molecule type" value="Genomic_DNA"/>
</dbReference>
<protein>
    <submittedName>
        <fullName evidence="1">Uncharacterized protein</fullName>
    </submittedName>
</protein>
<keyword evidence="2" id="KW-1185">Reference proteome</keyword>
<proteinExistence type="predicted"/>
<evidence type="ECO:0000313" key="2">
    <source>
        <dbReference type="Proteomes" id="UP000188320"/>
    </source>
</evidence>
<reference evidence="2" key="1">
    <citation type="submission" date="2017-01" db="EMBL/GenBank/DDBJ databases">
        <authorList>
            <person name="Wang Y."/>
            <person name="White M."/>
            <person name="Kvist S."/>
            <person name="Moncalvo J.-M."/>
        </authorList>
    </citation>
    <scope>NUCLEOTIDE SEQUENCE [LARGE SCALE GENOMIC DNA]</scope>
    <source>
        <strain evidence="2">COL-18-3</strain>
    </source>
</reference>
<dbReference type="Proteomes" id="UP000188320">
    <property type="component" value="Unassembled WGS sequence"/>
</dbReference>
<dbReference type="AlphaFoldDB" id="A0A1R1PXF2"/>
<evidence type="ECO:0000313" key="1">
    <source>
        <dbReference type="EMBL" id="OMH85612.1"/>
    </source>
</evidence>
<comment type="caution">
    <text evidence="1">The sequence shown here is derived from an EMBL/GenBank/DDBJ whole genome shotgun (WGS) entry which is preliminary data.</text>
</comment>
<accession>A0A1R1PXF2</accession>